<evidence type="ECO:0000256" key="2">
    <source>
        <dbReference type="ARBA" id="ARBA00022475"/>
    </source>
</evidence>
<keyword evidence="11" id="KW-1185">Reference proteome</keyword>
<evidence type="ECO:0000256" key="7">
    <source>
        <dbReference type="ARBA" id="ARBA00024033"/>
    </source>
</evidence>
<feature type="transmembrane region" description="Helical" evidence="9">
    <location>
        <begin position="254"/>
        <end position="272"/>
    </location>
</feature>
<feature type="transmembrane region" description="Helical" evidence="9">
    <location>
        <begin position="406"/>
        <end position="427"/>
    </location>
</feature>
<dbReference type="GO" id="GO:0016758">
    <property type="term" value="F:hexosyltransferase activity"/>
    <property type="evidence" value="ECO:0007669"/>
    <property type="project" value="InterPro"/>
</dbReference>
<evidence type="ECO:0000256" key="9">
    <source>
        <dbReference type="SAM" id="Phobius"/>
    </source>
</evidence>
<feature type="transmembrane region" description="Helical" evidence="9">
    <location>
        <begin position="375"/>
        <end position="394"/>
    </location>
</feature>
<evidence type="ECO:0000313" key="11">
    <source>
        <dbReference type="Proteomes" id="UP000539111"/>
    </source>
</evidence>
<accession>A0A7Z0D1Q5</accession>
<organism evidence="10 11">
    <name type="scientific">Spelaeicoccus albus</name>
    <dbReference type="NCBI Taxonomy" id="1280376"/>
    <lineage>
        <taxon>Bacteria</taxon>
        <taxon>Bacillati</taxon>
        <taxon>Actinomycetota</taxon>
        <taxon>Actinomycetes</taxon>
        <taxon>Micrococcales</taxon>
        <taxon>Brevibacteriaceae</taxon>
        <taxon>Spelaeicoccus</taxon>
    </lineage>
</organism>
<feature type="region of interest" description="Disordered" evidence="8">
    <location>
        <begin position="469"/>
        <end position="488"/>
    </location>
</feature>
<keyword evidence="3" id="KW-0808">Transferase</keyword>
<name>A0A7Z0D1Q5_9MICO</name>
<keyword evidence="6 9" id="KW-0472">Membrane</keyword>
<dbReference type="AlphaFoldDB" id="A0A7Z0D1Q5"/>
<comment type="similarity">
    <text evidence="7">Belongs to the glycosyltransferase 87 family.</text>
</comment>
<dbReference type="Proteomes" id="UP000539111">
    <property type="component" value="Unassembled WGS sequence"/>
</dbReference>
<gene>
    <name evidence="10" type="ORF">BJY26_000871</name>
</gene>
<feature type="transmembrane region" description="Helical" evidence="9">
    <location>
        <begin position="36"/>
        <end position="57"/>
    </location>
</feature>
<keyword evidence="5 9" id="KW-1133">Transmembrane helix</keyword>
<dbReference type="Pfam" id="PF09594">
    <property type="entry name" value="GT87"/>
    <property type="match status" value="1"/>
</dbReference>
<dbReference type="RefSeq" id="WP_179426014.1">
    <property type="nucleotide sequence ID" value="NZ_JACBZP010000001.1"/>
</dbReference>
<comment type="subcellular location">
    <subcellularLocation>
        <location evidence="1">Cell membrane</location>
        <topology evidence="1">Multi-pass membrane protein</topology>
    </subcellularLocation>
</comment>
<comment type="caution">
    <text evidence="10">The sequence shown here is derived from an EMBL/GenBank/DDBJ whole genome shotgun (WGS) entry which is preliminary data.</text>
</comment>
<dbReference type="GO" id="GO:0005886">
    <property type="term" value="C:plasma membrane"/>
    <property type="evidence" value="ECO:0007669"/>
    <property type="project" value="UniProtKB-SubCell"/>
</dbReference>
<evidence type="ECO:0000313" key="10">
    <source>
        <dbReference type="EMBL" id="NYI66565.1"/>
    </source>
</evidence>
<sequence length="488" mass="51004">MPTEIPPSRDQPIVTWASPVVGGPLGRHALTAGRSAVSAVRIFVVAALAMFGVGVLFQGRCFGTDWKSPGSLSHMCSSGLIDKYQSMVSPSGGAASLNPPDAPIGSTIPQFPDLIAAPGTRGLIHLLGAFVPGGSLGEQSEVFFAFAMTLDAAALAFVVIGTARVLGFRRRWRVASVGLSAVLVFAAPGSFDLVAIALAVWALVLWIDDFAHPGRGWLSGILLGLAVLVSPVALLVLAAVLIHGLRTRGAKLRQLTALTCCAIGTAAAGAALDPSFPGTMQYWLSYGVGPGSLWWLANIGGVAASQGLEVGLALGIVVLILVVLGACAARRPDIWKFETVLSVTLVSSFVALPALPPQASLWLIPVAALTAPQWAVQLPWMFCEVFFAVCLSLYRLETADPGKGVATWILVVFVLARLASIVALLIYKPVDDGFTTPRGWLTSTRHVRLRADPPAKSASADALATPDEVFGDLWGNGDADDSGSSEQR</sequence>
<keyword evidence="4 9" id="KW-0812">Transmembrane</keyword>
<feature type="transmembrane region" description="Helical" evidence="9">
    <location>
        <begin position="292"/>
        <end position="325"/>
    </location>
</feature>
<feature type="transmembrane region" description="Helical" evidence="9">
    <location>
        <begin position="142"/>
        <end position="166"/>
    </location>
</feature>
<evidence type="ECO:0000256" key="4">
    <source>
        <dbReference type="ARBA" id="ARBA00022692"/>
    </source>
</evidence>
<dbReference type="EMBL" id="JACBZP010000001">
    <property type="protein sequence ID" value="NYI66565.1"/>
    <property type="molecule type" value="Genomic_DNA"/>
</dbReference>
<feature type="transmembrane region" description="Helical" evidence="9">
    <location>
        <begin position="216"/>
        <end position="242"/>
    </location>
</feature>
<evidence type="ECO:0000256" key="5">
    <source>
        <dbReference type="ARBA" id="ARBA00022989"/>
    </source>
</evidence>
<evidence type="ECO:0000256" key="6">
    <source>
        <dbReference type="ARBA" id="ARBA00023136"/>
    </source>
</evidence>
<dbReference type="InterPro" id="IPR018584">
    <property type="entry name" value="GT87"/>
</dbReference>
<evidence type="ECO:0000256" key="1">
    <source>
        <dbReference type="ARBA" id="ARBA00004651"/>
    </source>
</evidence>
<evidence type="ECO:0000256" key="8">
    <source>
        <dbReference type="SAM" id="MobiDB-lite"/>
    </source>
</evidence>
<reference evidence="10 11" key="1">
    <citation type="submission" date="2020-07" db="EMBL/GenBank/DDBJ databases">
        <title>Sequencing the genomes of 1000 actinobacteria strains.</title>
        <authorList>
            <person name="Klenk H.-P."/>
        </authorList>
    </citation>
    <scope>NUCLEOTIDE SEQUENCE [LARGE SCALE GENOMIC DNA]</scope>
    <source>
        <strain evidence="10 11">DSM 26341</strain>
    </source>
</reference>
<evidence type="ECO:0000256" key="3">
    <source>
        <dbReference type="ARBA" id="ARBA00022679"/>
    </source>
</evidence>
<proteinExistence type="inferred from homology"/>
<evidence type="ECO:0008006" key="12">
    <source>
        <dbReference type="Google" id="ProtNLM"/>
    </source>
</evidence>
<feature type="transmembrane region" description="Helical" evidence="9">
    <location>
        <begin position="337"/>
        <end position="355"/>
    </location>
</feature>
<keyword evidence="2" id="KW-1003">Cell membrane</keyword>
<feature type="transmembrane region" description="Helical" evidence="9">
    <location>
        <begin position="178"/>
        <end position="204"/>
    </location>
</feature>
<protein>
    <recommendedName>
        <fullName evidence="12">DUF2029 domain-containing protein</fullName>
    </recommendedName>
</protein>
<feature type="compositionally biased region" description="Acidic residues" evidence="8">
    <location>
        <begin position="478"/>
        <end position="488"/>
    </location>
</feature>